<proteinExistence type="predicted"/>
<sequence length="106" mass="12258">MTKAVLTAALVAATLSLSACVVVPPQRPVAVWAPMAPPPPRVEVIPPQPYPEYVWITGHWAWENDRHRWVEGRWAAPRPHEHWEPHRWEPGEGGRWQLHGGYWRHD</sequence>
<protein>
    <submittedName>
        <fullName evidence="2">YXWGXW repeat-containing protein</fullName>
    </submittedName>
</protein>
<reference evidence="2" key="1">
    <citation type="submission" date="2020-11" db="EMBL/GenBank/DDBJ databases">
        <title>Azospira inquinata sp. nov.</title>
        <authorList>
            <person name="Moe W.M."/>
            <person name="Mikes M.C."/>
        </authorList>
    </citation>
    <scope>NUCLEOTIDE SEQUENCE</scope>
    <source>
        <strain evidence="2">Azo-3</strain>
    </source>
</reference>
<dbReference type="AlphaFoldDB" id="A0A975SPU0"/>
<evidence type="ECO:0000313" key="2">
    <source>
        <dbReference type="EMBL" id="QWT50338.1"/>
    </source>
</evidence>
<evidence type="ECO:0000313" key="3">
    <source>
        <dbReference type="Proteomes" id="UP000683428"/>
    </source>
</evidence>
<dbReference type="RefSeq" id="WP_216130569.1">
    <property type="nucleotide sequence ID" value="NZ_CP064782.1"/>
</dbReference>
<organism evidence="2 3">
    <name type="scientific">Azospira inquinata</name>
    <dbReference type="NCBI Taxonomy" id="2785627"/>
    <lineage>
        <taxon>Bacteria</taxon>
        <taxon>Pseudomonadati</taxon>
        <taxon>Pseudomonadota</taxon>
        <taxon>Betaproteobacteria</taxon>
        <taxon>Rhodocyclales</taxon>
        <taxon>Rhodocyclaceae</taxon>
        <taxon>Azospira</taxon>
    </lineage>
</organism>
<feature type="chain" id="PRO_5037676818" evidence="1">
    <location>
        <begin position="20"/>
        <end position="106"/>
    </location>
</feature>
<dbReference type="Proteomes" id="UP000683428">
    <property type="component" value="Chromosome"/>
</dbReference>
<evidence type="ECO:0000256" key="1">
    <source>
        <dbReference type="SAM" id="SignalP"/>
    </source>
</evidence>
<dbReference type="InterPro" id="IPR024447">
    <property type="entry name" value="YXWGXW_rpt"/>
</dbReference>
<feature type="signal peptide" evidence="1">
    <location>
        <begin position="1"/>
        <end position="19"/>
    </location>
</feature>
<dbReference type="PROSITE" id="PS51257">
    <property type="entry name" value="PROKAR_LIPOPROTEIN"/>
    <property type="match status" value="1"/>
</dbReference>
<name>A0A975SPU0_9RHOO</name>
<gene>
    <name evidence="2" type="ORF">Azoinq_07075</name>
</gene>
<keyword evidence="3" id="KW-1185">Reference proteome</keyword>
<dbReference type="Pfam" id="PF12779">
    <property type="entry name" value="WXXGXW"/>
    <property type="match status" value="1"/>
</dbReference>
<dbReference type="EMBL" id="CP064782">
    <property type="protein sequence ID" value="QWT50338.1"/>
    <property type="molecule type" value="Genomic_DNA"/>
</dbReference>
<keyword evidence="1" id="KW-0732">Signal</keyword>
<dbReference type="KEGG" id="aiq:Azoinq_07075"/>
<accession>A0A975SPU0</accession>